<accession>A0A1H6FY33</accession>
<comment type="similarity">
    <text evidence="2 6">Belongs to the FliS family.</text>
</comment>
<keyword evidence="7" id="KW-0282">Flagellum</keyword>
<dbReference type="PIRSF" id="PIRSF039090">
    <property type="entry name" value="Flis"/>
    <property type="match status" value="1"/>
</dbReference>
<evidence type="ECO:0000256" key="1">
    <source>
        <dbReference type="ARBA" id="ARBA00004514"/>
    </source>
</evidence>
<evidence type="ECO:0000313" key="8">
    <source>
        <dbReference type="Proteomes" id="UP000222056"/>
    </source>
</evidence>
<reference evidence="8" key="1">
    <citation type="submission" date="2016-10" db="EMBL/GenBank/DDBJ databases">
        <authorList>
            <person name="Varghese N."/>
            <person name="Submissions S."/>
        </authorList>
    </citation>
    <scope>NUCLEOTIDE SEQUENCE [LARGE SCALE GENOMIC DNA]</scope>
    <source>
        <strain evidence="8">ATCC 35263</strain>
    </source>
</reference>
<evidence type="ECO:0000256" key="4">
    <source>
        <dbReference type="ARBA" id="ARBA00022795"/>
    </source>
</evidence>
<dbReference type="InterPro" id="IPR003713">
    <property type="entry name" value="FliS"/>
</dbReference>
<dbReference type="STRING" id="29539.SAMN02745716_1713"/>
<keyword evidence="7" id="KW-0969">Cilium</keyword>
<dbReference type="AlphaFoldDB" id="A0A1H6FY33"/>
<dbReference type="SUPFAM" id="SSF101116">
    <property type="entry name" value="Flagellar export chaperone FliS"/>
    <property type="match status" value="1"/>
</dbReference>
<keyword evidence="8" id="KW-1185">Reference proteome</keyword>
<organism evidence="7 8">
    <name type="scientific">Thermoleophilum album</name>
    <dbReference type="NCBI Taxonomy" id="29539"/>
    <lineage>
        <taxon>Bacteria</taxon>
        <taxon>Bacillati</taxon>
        <taxon>Actinomycetota</taxon>
        <taxon>Thermoleophilia</taxon>
        <taxon>Thermoleophilales</taxon>
        <taxon>Thermoleophilaceae</taxon>
        <taxon>Thermoleophilum</taxon>
    </lineage>
</organism>
<protein>
    <recommendedName>
        <fullName evidence="6">Flagellar secretion chaperone FliS</fullName>
    </recommendedName>
</protein>
<comment type="subcellular location">
    <subcellularLocation>
        <location evidence="1 6">Cytoplasm</location>
        <location evidence="1 6">Cytosol</location>
    </subcellularLocation>
</comment>
<dbReference type="GO" id="GO:0044780">
    <property type="term" value="P:bacterial-type flagellum assembly"/>
    <property type="evidence" value="ECO:0007669"/>
    <property type="project" value="InterPro"/>
</dbReference>
<keyword evidence="5" id="KW-0143">Chaperone</keyword>
<keyword evidence="4 6" id="KW-1005">Bacterial flagellum biogenesis</keyword>
<gene>
    <name evidence="7" type="ORF">SAMN02745716_1713</name>
</gene>
<dbReference type="NCBIfam" id="TIGR00208">
    <property type="entry name" value="fliS"/>
    <property type="match status" value="1"/>
</dbReference>
<evidence type="ECO:0000256" key="3">
    <source>
        <dbReference type="ARBA" id="ARBA00022490"/>
    </source>
</evidence>
<evidence type="ECO:0000256" key="6">
    <source>
        <dbReference type="PIRNR" id="PIRNR039090"/>
    </source>
</evidence>
<sequence>MKPPYASARSYREQEILTAPPERLVVMLFEGAVRFLTRARSDLERGDLAGFHSHLGRAEAIIDELLATLDLRQGEIAERLQAIYVFCKRQLAQARIARDGDGVARVAGWLGELRDAFAEAAKAAAPPAAAGEATASGALRA</sequence>
<proteinExistence type="inferred from homology"/>
<dbReference type="Gene3D" id="1.20.120.340">
    <property type="entry name" value="Flagellar protein FliS"/>
    <property type="match status" value="1"/>
</dbReference>
<evidence type="ECO:0000256" key="5">
    <source>
        <dbReference type="ARBA" id="ARBA00023186"/>
    </source>
</evidence>
<keyword evidence="3 6" id="KW-0963">Cytoplasm</keyword>
<dbReference type="Pfam" id="PF02561">
    <property type="entry name" value="FliS"/>
    <property type="match status" value="1"/>
</dbReference>
<dbReference type="GO" id="GO:0071973">
    <property type="term" value="P:bacterial-type flagellum-dependent cell motility"/>
    <property type="evidence" value="ECO:0007669"/>
    <property type="project" value="TreeGrafter"/>
</dbReference>
<evidence type="ECO:0000313" key="7">
    <source>
        <dbReference type="EMBL" id="SEH14704.1"/>
    </source>
</evidence>
<dbReference type="Proteomes" id="UP000222056">
    <property type="component" value="Unassembled WGS sequence"/>
</dbReference>
<dbReference type="EMBL" id="FNWJ01000002">
    <property type="protein sequence ID" value="SEH14704.1"/>
    <property type="molecule type" value="Genomic_DNA"/>
</dbReference>
<evidence type="ECO:0000256" key="2">
    <source>
        <dbReference type="ARBA" id="ARBA00008787"/>
    </source>
</evidence>
<dbReference type="InterPro" id="IPR036584">
    <property type="entry name" value="FliS_sf"/>
</dbReference>
<dbReference type="CDD" id="cd16098">
    <property type="entry name" value="FliS"/>
    <property type="match status" value="1"/>
</dbReference>
<dbReference type="PANTHER" id="PTHR34773:SF1">
    <property type="entry name" value="FLAGELLAR SECRETION CHAPERONE FLIS"/>
    <property type="match status" value="1"/>
</dbReference>
<dbReference type="GO" id="GO:0005829">
    <property type="term" value="C:cytosol"/>
    <property type="evidence" value="ECO:0007669"/>
    <property type="project" value="UniProtKB-SubCell"/>
</dbReference>
<dbReference type="RefSeq" id="WP_177169430.1">
    <property type="nucleotide sequence ID" value="NZ_FNWJ01000002.1"/>
</dbReference>
<keyword evidence="7" id="KW-0966">Cell projection</keyword>
<name>A0A1H6FY33_THEAL</name>
<dbReference type="PANTHER" id="PTHR34773">
    <property type="entry name" value="FLAGELLAR SECRETION CHAPERONE FLIS"/>
    <property type="match status" value="1"/>
</dbReference>